<dbReference type="SUPFAM" id="SSF53774">
    <property type="entry name" value="Glutaminase/Asparaginase"/>
    <property type="match status" value="1"/>
</dbReference>
<dbReference type="OrthoDB" id="9788068at2"/>
<dbReference type="PIRSF" id="PIRSF001220">
    <property type="entry name" value="L-ASNase_gatD"/>
    <property type="match status" value="1"/>
</dbReference>
<keyword evidence="5" id="KW-1185">Reference proteome</keyword>
<dbReference type="PANTHER" id="PTHR11707:SF28">
    <property type="entry name" value="60 KDA LYSOPHOSPHOLIPASE"/>
    <property type="match status" value="1"/>
</dbReference>
<evidence type="ECO:0000256" key="1">
    <source>
        <dbReference type="PIRSR" id="PIRSR001220-1"/>
    </source>
</evidence>
<gene>
    <name evidence="4" type="ORF">SAMN05660652_02011</name>
</gene>
<dbReference type="InterPro" id="IPR037152">
    <property type="entry name" value="L-asparaginase_N_sf"/>
</dbReference>
<reference evidence="4 5" key="1">
    <citation type="submission" date="2016-10" db="EMBL/GenBank/DDBJ databases">
        <authorList>
            <person name="de Groot N.N."/>
        </authorList>
    </citation>
    <scope>NUCLEOTIDE SEQUENCE [LARGE SCALE GENOMIC DNA]</scope>
    <source>
        <strain evidence="4 5">DSM 5885</strain>
    </source>
</reference>
<dbReference type="RefSeq" id="WP_091937186.1">
    <property type="nucleotide sequence ID" value="NZ_FNCY01000007.1"/>
</dbReference>
<name>A0A1G8E355_9RHOO</name>
<dbReference type="InterPro" id="IPR036152">
    <property type="entry name" value="Asp/glu_Ase-like_sf"/>
</dbReference>
<dbReference type="PIRSF" id="PIRSF500176">
    <property type="entry name" value="L_ASNase"/>
    <property type="match status" value="1"/>
</dbReference>
<accession>A0A1G8E355</accession>
<dbReference type="EMBL" id="FNCY01000007">
    <property type="protein sequence ID" value="SDH64160.1"/>
    <property type="molecule type" value="Genomic_DNA"/>
</dbReference>
<dbReference type="GO" id="GO:0004067">
    <property type="term" value="F:asparaginase activity"/>
    <property type="evidence" value="ECO:0007669"/>
    <property type="project" value="UniProtKB-UniRule"/>
</dbReference>
<organism evidence="4 5">
    <name type="scientific">Propionivibrio dicarboxylicus</name>
    <dbReference type="NCBI Taxonomy" id="83767"/>
    <lineage>
        <taxon>Bacteria</taxon>
        <taxon>Pseudomonadati</taxon>
        <taxon>Pseudomonadota</taxon>
        <taxon>Betaproteobacteria</taxon>
        <taxon>Rhodocyclales</taxon>
        <taxon>Rhodocyclaceae</taxon>
        <taxon>Propionivibrio</taxon>
    </lineage>
</organism>
<dbReference type="PROSITE" id="PS51732">
    <property type="entry name" value="ASN_GLN_ASE_3"/>
    <property type="match status" value="1"/>
</dbReference>
<dbReference type="Proteomes" id="UP000198607">
    <property type="component" value="Unassembled WGS sequence"/>
</dbReference>
<proteinExistence type="predicted"/>
<evidence type="ECO:0000313" key="4">
    <source>
        <dbReference type="EMBL" id="SDH64160.1"/>
    </source>
</evidence>
<sequence length="170" mass="18309">MTLRIIITGGTFDKRYDAIRGQLTFKDTHLPDIIEQVRTNIPITFELNQLVDSLDMQDENRQLVLGACRQAAEANIVITHGTDTMTETARVIGEAVAASDAALAGKKIVLTGAMVPYSVSGSDALFNLGSAVMAAQLLAPGVYIAMNGRCFPWHSVQKNRSLGVFEGDAL</sequence>
<feature type="binding site" evidence="2">
    <location>
        <position position="53"/>
    </location>
    <ligand>
        <name>substrate</name>
    </ligand>
</feature>
<dbReference type="PRINTS" id="PR00139">
    <property type="entry name" value="ASNGLNASE"/>
</dbReference>
<evidence type="ECO:0000313" key="5">
    <source>
        <dbReference type="Proteomes" id="UP000198607"/>
    </source>
</evidence>
<protein>
    <submittedName>
        <fullName evidence="4">L-asparaginase</fullName>
    </submittedName>
</protein>
<dbReference type="STRING" id="83767.SAMN05660652_02011"/>
<dbReference type="InterPro" id="IPR027474">
    <property type="entry name" value="L-asparaginase_N"/>
</dbReference>
<feature type="domain" description="L-asparaginase N-terminal" evidence="3">
    <location>
        <begin position="3"/>
        <end position="161"/>
    </location>
</feature>
<feature type="binding site" evidence="2">
    <location>
        <begin position="82"/>
        <end position="83"/>
    </location>
    <ligand>
        <name>substrate</name>
    </ligand>
</feature>
<dbReference type="Gene3D" id="3.40.50.1170">
    <property type="entry name" value="L-asparaginase, N-terminal domain"/>
    <property type="match status" value="1"/>
</dbReference>
<dbReference type="PANTHER" id="PTHR11707">
    <property type="entry name" value="L-ASPARAGINASE"/>
    <property type="match status" value="1"/>
</dbReference>
<dbReference type="AlphaFoldDB" id="A0A1G8E355"/>
<dbReference type="Pfam" id="PF00710">
    <property type="entry name" value="Asparaginase"/>
    <property type="match status" value="1"/>
</dbReference>
<feature type="active site" description="O-isoaspartyl threonine intermediate" evidence="1">
    <location>
        <position position="11"/>
    </location>
</feature>
<evidence type="ECO:0000256" key="2">
    <source>
        <dbReference type="PIRSR" id="PIRSR001220-2"/>
    </source>
</evidence>
<evidence type="ECO:0000259" key="3">
    <source>
        <dbReference type="Pfam" id="PF00710"/>
    </source>
</evidence>
<dbReference type="InterPro" id="IPR006034">
    <property type="entry name" value="Asparaginase/glutaminase-like"/>
</dbReference>